<dbReference type="EMBL" id="KI660295">
    <property type="protein sequence ID" value="ETN75470.1"/>
    <property type="molecule type" value="Genomic_DNA"/>
</dbReference>
<name>W2T0D7_NECAM</name>
<dbReference type="AlphaFoldDB" id="W2T0D7"/>
<accession>W2T0D7</accession>
<protein>
    <submittedName>
        <fullName evidence="1">Uncharacterized protein</fullName>
    </submittedName>
</protein>
<dbReference type="KEGG" id="nai:NECAME_12363"/>
<organism evidence="1 2">
    <name type="scientific">Necator americanus</name>
    <name type="common">Human hookworm</name>
    <dbReference type="NCBI Taxonomy" id="51031"/>
    <lineage>
        <taxon>Eukaryota</taxon>
        <taxon>Metazoa</taxon>
        <taxon>Ecdysozoa</taxon>
        <taxon>Nematoda</taxon>
        <taxon>Chromadorea</taxon>
        <taxon>Rhabditida</taxon>
        <taxon>Rhabditina</taxon>
        <taxon>Rhabditomorpha</taxon>
        <taxon>Strongyloidea</taxon>
        <taxon>Ancylostomatidae</taxon>
        <taxon>Bunostominae</taxon>
        <taxon>Necator</taxon>
    </lineage>
</organism>
<sequence length="60" mass="6986">MHPTFLRVTSSPPEVRLPQAMCLTKNSERKREDGFYSSLLCQGTELRKQTINDFNLVTYH</sequence>
<dbReference type="Proteomes" id="UP000053676">
    <property type="component" value="Unassembled WGS sequence"/>
</dbReference>
<keyword evidence="2" id="KW-1185">Reference proteome</keyword>
<evidence type="ECO:0000313" key="2">
    <source>
        <dbReference type="Proteomes" id="UP000053676"/>
    </source>
</evidence>
<gene>
    <name evidence="1" type="ORF">NECAME_12363</name>
</gene>
<reference evidence="2" key="1">
    <citation type="journal article" date="2014" name="Nat. Genet.">
        <title>Genome of the human hookworm Necator americanus.</title>
        <authorList>
            <person name="Tang Y.T."/>
            <person name="Gao X."/>
            <person name="Rosa B.A."/>
            <person name="Abubucker S."/>
            <person name="Hallsworth-Pepin K."/>
            <person name="Martin J."/>
            <person name="Tyagi R."/>
            <person name="Heizer E."/>
            <person name="Zhang X."/>
            <person name="Bhonagiri-Palsikar V."/>
            <person name="Minx P."/>
            <person name="Warren W.C."/>
            <person name="Wang Q."/>
            <person name="Zhan B."/>
            <person name="Hotez P.J."/>
            <person name="Sternberg P.W."/>
            <person name="Dougall A."/>
            <person name="Gaze S.T."/>
            <person name="Mulvenna J."/>
            <person name="Sotillo J."/>
            <person name="Ranganathan S."/>
            <person name="Rabelo E.M."/>
            <person name="Wilson R.K."/>
            <person name="Felgner P.L."/>
            <person name="Bethony J."/>
            <person name="Hawdon J.M."/>
            <person name="Gasser R.B."/>
            <person name="Loukas A."/>
            <person name="Mitreva M."/>
        </authorList>
    </citation>
    <scope>NUCLEOTIDE SEQUENCE [LARGE SCALE GENOMIC DNA]</scope>
</reference>
<evidence type="ECO:0000313" key="1">
    <source>
        <dbReference type="EMBL" id="ETN75470.1"/>
    </source>
</evidence>
<proteinExistence type="predicted"/>